<dbReference type="Gene3D" id="1.20.1580.10">
    <property type="entry name" value="ABC transporter ATPase like domain"/>
    <property type="match status" value="2"/>
</dbReference>
<evidence type="ECO:0000313" key="18">
    <source>
        <dbReference type="EMBL" id="BDZ47019.1"/>
    </source>
</evidence>
<dbReference type="SUPFAM" id="SSF52540">
    <property type="entry name" value="P-loop containing nucleoside triphosphate hydrolases"/>
    <property type="match status" value="2"/>
</dbReference>
<keyword evidence="13" id="KW-0234">DNA repair</keyword>
<dbReference type="Pfam" id="PF17760">
    <property type="entry name" value="UvrA_inter"/>
    <property type="match status" value="1"/>
</dbReference>
<dbReference type="PROSITE" id="PS00211">
    <property type="entry name" value="ABC_TRANSPORTER_1"/>
    <property type="match status" value="2"/>
</dbReference>
<dbReference type="InterPro" id="IPR027417">
    <property type="entry name" value="P-loop_NTPase"/>
</dbReference>
<dbReference type="InterPro" id="IPR041552">
    <property type="entry name" value="UvrA_DNA-bd"/>
</dbReference>
<evidence type="ECO:0000256" key="16">
    <source>
        <dbReference type="ARBA" id="ARBA00042156"/>
    </source>
</evidence>
<evidence type="ECO:0000256" key="4">
    <source>
        <dbReference type="ARBA" id="ARBA00022737"/>
    </source>
</evidence>
<keyword evidence="12" id="KW-0238">DNA-binding</keyword>
<evidence type="ECO:0000259" key="17">
    <source>
        <dbReference type="PROSITE" id="PS50893"/>
    </source>
</evidence>
<dbReference type="NCBIfam" id="NF001503">
    <property type="entry name" value="PRK00349.1"/>
    <property type="match status" value="1"/>
</dbReference>
<evidence type="ECO:0000313" key="19">
    <source>
        <dbReference type="Proteomes" id="UP001321498"/>
    </source>
</evidence>
<comment type="subcellular location">
    <subcellularLocation>
        <location evidence="1">Cytoplasm</location>
    </subcellularLocation>
</comment>
<dbReference type="PANTHER" id="PTHR43152">
    <property type="entry name" value="UVRABC SYSTEM PROTEIN A"/>
    <property type="match status" value="1"/>
</dbReference>
<dbReference type="NCBIfam" id="TIGR00630">
    <property type="entry name" value="uvra"/>
    <property type="match status" value="1"/>
</dbReference>
<keyword evidence="6" id="KW-0227">DNA damage</keyword>
<dbReference type="Proteomes" id="UP001321498">
    <property type="component" value="Chromosome"/>
</dbReference>
<dbReference type="CDD" id="cd03271">
    <property type="entry name" value="ABC_UvrA_II"/>
    <property type="match status" value="1"/>
</dbReference>
<keyword evidence="2" id="KW-0963">Cytoplasm</keyword>
<dbReference type="InterPro" id="IPR004602">
    <property type="entry name" value="UvrA"/>
</dbReference>
<proteinExistence type="inferred from homology"/>
<keyword evidence="11" id="KW-0267">Excision nuclease</keyword>
<evidence type="ECO:0000256" key="12">
    <source>
        <dbReference type="ARBA" id="ARBA00023125"/>
    </source>
</evidence>
<protein>
    <recommendedName>
        <fullName evidence="15">UvrABC system protein A</fullName>
    </recommendedName>
    <alternativeName>
        <fullName evidence="16">Excinuclease ABC subunit A</fullName>
    </alternativeName>
</protein>
<evidence type="ECO:0000256" key="10">
    <source>
        <dbReference type="ARBA" id="ARBA00022840"/>
    </source>
</evidence>
<accession>A0ABM8GFA5</accession>
<keyword evidence="19" id="KW-1185">Reference proteome</keyword>
<dbReference type="InterPro" id="IPR041102">
    <property type="entry name" value="UvrA_inter"/>
</dbReference>
<dbReference type="InterPro" id="IPR003439">
    <property type="entry name" value="ABC_transporter-like_ATP-bd"/>
</dbReference>
<keyword evidence="9" id="KW-0862">Zinc</keyword>
<dbReference type="Pfam" id="PF17755">
    <property type="entry name" value="UvrA_DNA-bind"/>
    <property type="match status" value="1"/>
</dbReference>
<evidence type="ECO:0000256" key="6">
    <source>
        <dbReference type="ARBA" id="ARBA00022763"/>
    </source>
</evidence>
<name>A0ABM8GFA5_9MICO</name>
<dbReference type="PANTHER" id="PTHR43152:SF3">
    <property type="entry name" value="UVRABC SYSTEM PROTEIN A"/>
    <property type="match status" value="1"/>
</dbReference>
<comment type="similarity">
    <text evidence="14">Belongs to the ABC transporter superfamily. UvrA family.</text>
</comment>
<evidence type="ECO:0000256" key="1">
    <source>
        <dbReference type="ARBA" id="ARBA00004496"/>
    </source>
</evidence>
<evidence type="ECO:0000256" key="7">
    <source>
        <dbReference type="ARBA" id="ARBA00022769"/>
    </source>
</evidence>
<feature type="domain" description="ABC transporter" evidence="17">
    <location>
        <begin position="436"/>
        <end position="764"/>
    </location>
</feature>
<dbReference type="EMBL" id="AP027731">
    <property type="protein sequence ID" value="BDZ47019.1"/>
    <property type="molecule type" value="Genomic_DNA"/>
</dbReference>
<dbReference type="Gene3D" id="1.10.8.280">
    <property type="entry name" value="ABC transporter ATPase domain-like"/>
    <property type="match status" value="1"/>
</dbReference>
<evidence type="ECO:0000256" key="9">
    <source>
        <dbReference type="ARBA" id="ARBA00022833"/>
    </source>
</evidence>
<evidence type="ECO:0000256" key="11">
    <source>
        <dbReference type="ARBA" id="ARBA00022881"/>
    </source>
</evidence>
<evidence type="ECO:0000256" key="3">
    <source>
        <dbReference type="ARBA" id="ARBA00022723"/>
    </source>
</evidence>
<keyword evidence="3" id="KW-0479">Metal-binding</keyword>
<keyword evidence="5" id="KW-0547">Nucleotide-binding</keyword>
<dbReference type="Gene3D" id="3.40.50.300">
    <property type="entry name" value="P-loop containing nucleotide triphosphate hydrolases"/>
    <property type="match status" value="2"/>
</dbReference>
<evidence type="ECO:0000256" key="13">
    <source>
        <dbReference type="ARBA" id="ARBA00023204"/>
    </source>
</evidence>
<keyword evidence="10" id="KW-0067">ATP-binding</keyword>
<dbReference type="InterPro" id="IPR017871">
    <property type="entry name" value="ABC_transporter-like_CS"/>
</dbReference>
<reference evidence="19" key="1">
    <citation type="journal article" date="2019" name="Int. J. Syst. Evol. Microbiol.">
        <title>The Global Catalogue of Microorganisms (GCM) 10K type strain sequencing project: providing services to taxonomists for standard genome sequencing and annotation.</title>
        <authorList>
            <consortium name="The Broad Institute Genomics Platform"/>
            <consortium name="The Broad Institute Genome Sequencing Center for Infectious Disease"/>
            <person name="Wu L."/>
            <person name="Ma J."/>
        </authorList>
    </citation>
    <scope>NUCLEOTIDE SEQUENCE [LARGE SCALE GENOMIC DNA]</scope>
    <source>
        <strain evidence="19">NBRC 108725</strain>
    </source>
</reference>
<evidence type="ECO:0000256" key="5">
    <source>
        <dbReference type="ARBA" id="ARBA00022741"/>
    </source>
</evidence>
<evidence type="ECO:0000256" key="8">
    <source>
        <dbReference type="ARBA" id="ARBA00022771"/>
    </source>
</evidence>
<keyword evidence="4" id="KW-0677">Repeat</keyword>
<organism evidence="18 19">
    <name type="scientific">Naasia aerilata</name>
    <dbReference type="NCBI Taxonomy" id="1162966"/>
    <lineage>
        <taxon>Bacteria</taxon>
        <taxon>Bacillati</taxon>
        <taxon>Actinomycetota</taxon>
        <taxon>Actinomycetes</taxon>
        <taxon>Micrococcales</taxon>
        <taxon>Microbacteriaceae</taxon>
        <taxon>Naasia</taxon>
    </lineage>
</organism>
<evidence type="ECO:0000256" key="2">
    <source>
        <dbReference type="ARBA" id="ARBA00022490"/>
    </source>
</evidence>
<dbReference type="PROSITE" id="PS50893">
    <property type="entry name" value="ABC_TRANSPORTER_2"/>
    <property type="match status" value="1"/>
</dbReference>
<dbReference type="Gene3D" id="3.30.190.20">
    <property type="match status" value="1"/>
</dbReference>
<keyword evidence="7" id="KW-0228">DNA excision</keyword>
<gene>
    <name evidence="18" type="primary">uvrA</name>
    <name evidence="18" type="ORF">GCM10025866_29280</name>
</gene>
<evidence type="ECO:0000256" key="14">
    <source>
        <dbReference type="ARBA" id="ARBA00038000"/>
    </source>
</evidence>
<sequence length="777" mass="85449">MVDGKMIQLTEPPTLKKQIKHDIAVVVDRLVAADDLLTRLTDSLETALGLSEGLVQINFVDQEGPDAWRTFSERLSCPNNHPIQLTEIEPRTFSFNAPFGACPECSGLGTRMSVDADLLLGDPELSIREGVILPWTSQGKGLYNYYERLLAGLAKDLSFSLDTPWRKLSEESQQAVLLGNNFEVRVKWKNRFGREMSYTQGFEGVIPYLERNYIQAESDSARARWAEYLREVPCPVCNGKRLKPEVLAVMVDGHSIADVSSLSLVEAARFVNTLTLNERDVKIAAQVLREIRMRLDFLLQVGLSYLSLSRSAGSLSGGEAQRIRLATQIGSGLTGVLYVLDEPSIGLHQRDNRRLIDTLVKLRDLGNTLIVVEHDEDTIRTADWIVDIGPGAGVNGGLVVHSGDYASLVADKNSITGDYLAGRRAIEVPKKRRKIDKKRKITVVGAQANNLKDVTVDFPLGVMVAVTGVSGSGKSTLVNDILYRMLANRLNGARKVPGKHTRVSGLDNLDKVVHVDQAPIGRTPRSNPATYTGVFDRIRNLFSETMEAKARGYQPGRFSFNVKGGRCENCQGDGTIKIEMNFLPDVYVVCEVCHGARYNRDTLAVHYKGKNIAEVLDMPIAEAAEFFEPISAIHRYLQTLVDVGLGYVRLGQSATTLSGGEAQRVKLATELQRRSNGRTVYVLDEPTTGLHFEDVRKLLLVLNSLVEKGNTVITIEHNLDVIKSADWIIDLGPEGGSGGGTVLATGTPEQIALIEDSHTGTFLAEILHPQRALERAS</sequence>
<evidence type="ECO:0000256" key="15">
    <source>
        <dbReference type="ARBA" id="ARBA00039316"/>
    </source>
</evidence>
<keyword evidence="8" id="KW-0863">Zinc-finger</keyword>